<feature type="transmembrane region" description="Helical" evidence="1">
    <location>
        <begin position="59"/>
        <end position="81"/>
    </location>
</feature>
<dbReference type="Proteomes" id="UP000318538">
    <property type="component" value="Chromosome"/>
</dbReference>
<keyword evidence="3" id="KW-1185">Reference proteome</keyword>
<protein>
    <recommendedName>
        <fullName evidence="4">DUF2306 domain-containing protein</fullName>
    </recommendedName>
</protein>
<evidence type="ECO:0000313" key="3">
    <source>
        <dbReference type="Proteomes" id="UP000318538"/>
    </source>
</evidence>
<keyword evidence="1" id="KW-1133">Transmembrane helix</keyword>
<feature type="transmembrane region" description="Helical" evidence="1">
    <location>
        <begin position="20"/>
        <end position="39"/>
    </location>
</feature>
<dbReference type="Pfam" id="PF10067">
    <property type="entry name" value="DUF2306"/>
    <property type="match status" value="1"/>
</dbReference>
<feature type="transmembrane region" description="Helical" evidence="1">
    <location>
        <begin position="159"/>
        <end position="181"/>
    </location>
</feature>
<feature type="transmembrane region" description="Helical" evidence="1">
    <location>
        <begin position="193"/>
        <end position="210"/>
    </location>
</feature>
<feature type="transmembrane region" description="Helical" evidence="1">
    <location>
        <begin position="102"/>
        <end position="122"/>
    </location>
</feature>
<accession>A0A517NDV8</accession>
<evidence type="ECO:0000313" key="2">
    <source>
        <dbReference type="EMBL" id="QDT05311.1"/>
    </source>
</evidence>
<evidence type="ECO:0000256" key="1">
    <source>
        <dbReference type="SAM" id="Phobius"/>
    </source>
</evidence>
<feature type="transmembrane region" description="Helical" evidence="1">
    <location>
        <begin position="128"/>
        <end position="147"/>
    </location>
</feature>
<reference evidence="2 3" key="1">
    <citation type="submission" date="2019-02" db="EMBL/GenBank/DDBJ databases">
        <title>Deep-cultivation of Planctomycetes and their phenomic and genomic characterization uncovers novel biology.</title>
        <authorList>
            <person name="Wiegand S."/>
            <person name="Jogler M."/>
            <person name="Boedeker C."/>
            <person name="Pinto D."/>
            <person name="Vollmers J."/>
            <person name="Rivas-Marin E."/>
            <person name="Kohn T."/>
            <person name="Peeters S.H."/>
            <person name="Heuer A."/>
            <person name="Rast P."/>
            <person name="Oberbeckmann S."/>
            <person name="Bunk B."/>
            <person name="Jeske O."/>
            <person name="Meyerdierks A."/>
            <person name="Storesund J.E."/>
            <person name="Kallscheuer N."/>
            <person name="Luecker S."/>
            <person name="Lage O.M."/>
            <person name="Pohl T."/>
            <person name="Merkel B.J."/>
            <person name="Hornburger P."/>
            <person name="Mueller R.-W."/>
            <person name="Bruemmer F."/>
            <person name="Labrenz M."/>
            <person name="Spormann A.M."/>
            <person name="Op den Camp H."/>
            <person name="Overmann J."/>
            <person name="Amann R."/>
            <person name="Jetten M.S.M."/>
            <person name="Mascher T."/>
            <person name="Medema M.H."/>
            <person name="Devos D.P."/>
            <person name="Kaster A.-K."/>
            <person name="Ovreas L."/>
            <person name="Rohde M."/>
            <person name="Galperin M.Y."/>
            <person name="Jogler C."/>
        </authorList>
    </citation>
    <scope>NUCLEOTIDE SEQUENCE [LARGE SCALE GENOMIC DNA]</scope>
    <source>
        <strain evidence="2 3">K22_7</strain>
    </source>
</reference>
<dbReference type="OrthoDB" id="283150at2"/>
<dbReference type="InterPro" id="IPR018750">
    <property type="entry name" value="DUF2306_membrane"/>
</dbReference>
<dbReference type="EMBL" id="CP036525">
    <property type="protein sequence ID" value="QDT05311.1"/>
    <property type="molecule type" value="Genomic_DNA"/>
</dbReference>
<name>A0A517NDV8_9BACT</name>
<dbReference type="RefSeq" id="WP_145171362.1">
    <property type="nucleotide sequence ID" value="NZ_CP036525.1"/>
</dbReference>
<organism evidence="2 3">
    <name type="scientific">Rubripirellula lacrimiformis</name>
    <dbReference type="NCBI Taxonomy" id="1930273"/>
    <lineage>
        <taxon>Bacteria</taxon>
        <taxon>Pseudomonadati</taxon>
        <taxon>Planctomycetota</taxon>
        <taxon>Planctomycetia</taxon>
        <taxon>Pirellulales</taxon>
        <taxon>Pirellulaceae</taxon>
        <taxon>Rubripirellula</taxon>
    </lineage>
</organism>
<keyword evidence="1" id="KW-0472">Membrane</keyword>
<dbReference type="AlphaFoldDB" id="A0A517NDV8"/>
<gene>
    <name evidence="2" type="ORF">K227x_37110</name>
</gene>
<sequence length="246" mass="26970">MKAFDLPVCRSQVRMALKFAIALLLLKVLGFLLAEYRFYFPADFQSAFLSGSEHYFVGWYPVAFYTHIIVSPIALLSATWLMFSGNRPSDRSAHRRVAKVHVVILVTLLAPTGIAMSIHAHAGPIAGAGFAALAIATAGTAVMAAVAASRSRMPDHRRWATRCYLLLLSPLILRFAAGLAAVTQFESEGFYQFNAWFSWIVPLVGYQLYLNSIRHCPSLPPIAVSSITPCPTSTRRGASVHERALS</sequence>
<dbReference type="KEGG" id="rlc:K227x_37110"/>
<proteinExistence type="predicted"/>
<evidence type="ECO:0008006" key="4">
    <source>
        <dbReference type="Google" id="ProtNLM"/>
    </source>
</evidence>
<keyword evidence="1" id="KW-0812">Transmembrane</keyword>